<dbReference type="Proteomes" id="UP000482295">
    <property type="component" value="Unassembled WGS sequence"/>
</dbReference>
<dbReference type="EMBL" id="VVIQ01000003">
    <property type="protein sequence ID" value="MUL27592.1"/>
    <property type="molecule type" value="Genomic_DNA"/>
</dbReference>
<keyword evidence="3" id="KW-0808">Transferase</keyword>
<reference evidence="3 4" key="1">
    <citation type="submission" date="2019-09" db="EMBL/GenBank/DDBJ databases">
        <title>Prevotella A2879 sp. nov., isolated from an abscess of a patient.</title>
        <authorList>
            <person name="Buhl M."/>
            <person name="Oberhettinger P."/>
        </authorList>
    </citation>
    <scope>NUCLEOTIDE SEQUENCE [LARGE SCALE GENOMIC DNA]</scope>
    <source>
        <strain evidence="3 4">A2879</strain>
    </source>
</reference>
<dbReference type="Pfam" id="PF13439">
    <property type="entry name" value="Glyco_transf_4"/>
    <property type="match status" value="1"/>
</dbReference>
<name>A0A7C9LBN7_9BACT</name>
<protein>
    <submittedName>
        <fullName evidence="3">Glycosyltransferase family 4 protein</fullName>
    </submittedName>
</protein>
<evidence type="ECO:0000259" key="1">
    <source>
        <dbReference type="Pfam" id="PF00534"/>
    </source>
</evidence>
<organism evidence="3 4">
    <name type="scientific">Prevotella vespertina</name>
    <dbReference type="NCBI Taxonomy" id="2608404"/>
    <lineage>
        <taxon>Bacteria</taxon>
        <taxon>Pseudomonadati</taxon>
        <taxon>Bacteroidota</taxon>
        <taxon>Bacteroidia</taxon>
        <taxon>Bacteroidales</taxon>
        <taxon>Prevotellaceae</taxon>
        <taxon>Prevotella</taxon>
    </lineage>
</organism>
<dbReference type="SUPFAM" id="SSF53756">
    <property type="entry name" value="UDP-Glycosyltransferase/glycogen phosphorylase"/>
    <property type="match status" value="1"/>
</dbReference>
<keyword evidence="4" id="KW-1185">Reference proteome</keyword>
<evidence type="ECO:0000313" key="4">
    <source>
        <dbReference type="Proteomes" id="UP000482295"/>
    </source>
</evidence>
<dbReference type="RefSeq" id="WP_155715663.1">
    <property type="nucleotide sequence ID" value="NZ_VVIQ01000003.1"/>
</dbReference>
<sequence>MMTNDNQRHGRKVHIAFLSKDFPCGGAERVTCDVGNWLCSHGFAVTVFVMNHLQENYPKGFQRLFDVKPLPKGNILWSPRVAKAIRDAVLREKVDILVTYQKQRYAAWLKAKTGVKMVFVLHNPPFHELLGLTVAIGEAHPFKRSLLQVWKKVMDMDYYRKYQKVYHWADAYGVLCQSFKDQLTKNLNLPADNKVCVLPNSVPLPTDVNLDKENIILYLGRFAHIQKRVDRLLRIWKIVQPQLPDWKLEIVGGGVEDASLRAMATTLELKNIAFEGPTNQAKKYYDKASILCMTSSYEGWPLVLAEAQANGVVPILYNSFTAVTAVVSSKEEGVLIEPFDEEAYAKALVALAKDDERRKRMQLRVIEKAKTYSIDNTGAAWLQMVRRILNEDRG</sequence>
<feature type="domain" description="Glycosyl transferase family 1" evidence="1">
    <location>
        <begin position="211"/>
        <end position="362"/>
    </location>
</feature>
<evidence type="ECO:0000313" key="3">
    <source>
        <dbReference type="EMBL" id="MUL27592.1"/>
    </source>
</evidence>
<dbReference type="GO" id="GO:0016757">
    <property type="term" value="F:glycosyltransferase activity"/>
    <property type="evidence" value="ECO:0007669"/>
    <property type="project" value="InterPro"/>
</dbReference>
<comment type="caution">
    <text evidence="3">The sequence shown here is derived from an EMBL/GenBank/DDBJ whole genome shotgun (WGS) entry which is preliminary data.</text>
</comment>
<dbReference type="PANTHER" id="PTHR12526:SF630">
    <property type="entry name" value="GLYCOSYLTRANSFERASE"/>
    <property type="match status" value="1"/>
</dbReference>
<dbReference type="InterPro" id="IPR028098">
    <property type="entry name" value="Glyco_trans_4-like_N"/>
</dbReference>
<dbReference type="Gene3D" id="3.40.50.2000">
    <property type="entry name" value="Glycogen Phosphorylase B"/>
    <property type="match status" value="2"/>
</dbReference>
<gene>
    <name evidence="3" type="ORF">F0475_04580</name>
</gene>
<dbReference type="PANTHER" id="PTHR12526">
    <property type="entry name" value="GLYCOSYLTRANSFERASE"/>
    <property type="match status" value="1"/>
</dbReference>
<dbReference type="AlphaFoldDB" id="A0A7C9LBN7"/>
<feature type="domain" description="Glycosyltransferase subfamily 4-like N-terminal" evidence="2">
    <location>
        <begin position="25"/>
        <end position="203"/>
    </location>
</feature>
<accession>A0A7C9LBN7</accession>
<evidence type="ECO:0000259" key="2">
    <source>
        <dbReference type="Pfam" id="PF13439"/>
    </source>
</evidence>
<proteinExistence type="predicted"/>
<dbReference type="Pfam" id="PF00534">
    <property type="entry name" value="Glycos_transf_1"/>
    <property type="match status" value="1"/>
</dbReference>
<dbReference type="InterPro" id="IPR001296">
    <property type="entry name" value="Glyco_trans_1"/>
</dbReference>